<feature type="transmembrane region" description="Helical" evidence="1">
    <location>
        <begin position="274"/>
        <end position="299"/>
    </location>
</feature>
<dbReference type="PROSITE" id="PS50965">
    <property type="entry name" value="NERD"/>
    <property type="match status" value="1"/>
</dbReference>
<dbReference type="InterPro" id="IPR011528">
    <property type="entry name" value="NERD"/>
</dbReference>
<dbReference type="Pfam" id="PF08378">
    <property type="entry name" value="NERD"/>
    <property type="match status" value="1"/>
</dbReference>
<evidence type="ECO:0000313" key="4">
    <source>
        <dbReference type="Proteomes" id="UP000295573"/>
    </source>
</evidence>
<keyword evidence="4" id="KW-1185">Reference proteome</keyword>
<feature type="domain" description="NERD" evidence="2">
    <location>
        <begin position="97"/>
        <end position="202"/>
    </location>
</feature>
<name>A0A4R2IAF7_9ACTN</name>
<sequence>MLTKVRDWWRRRQLSGDARAGEWARAEARRLQWSFIRRQRRVLAGAVVAVTIVTTVVLLFVHDAFQRGFIVGAAVAGTLLGLAILVMQATGTAPKSMGAAAEQWTASELRPLRRNGWRLVNHFSLRASSDIDHVLVGSGGVIAVETKWSARGWTVDPPEERVIQIVQRLQRDVKVLRLWQPLRAVGPEVDAVVFLWGGSAAHNPGEQGSLTRIDDVTIVVGSEAARQWRASCQPRSGRRLFGDEQVDQMWRVLEHHARRRDSHDRLSTPAPRSVLSLCVAAAVLITVGVGCFWLNLQLFVALNSVWLWGLANVPLLGIPILARRVAKVRLIATAAFTGLSAASVLGAAAAIYTAAAH</sequence>
<dbReference type="OrthoDB" id="3782390at2"/>
<dbReference type="AlphaFoldDB" id="A0A4R2IAF7"/>
<protein>
    <submittedName>
        <fullName evidence="3">Nuclease-like protein</fullName>
    </submittedName>
</protein>
<evidence type="ECO:0000259" key="2">
    <source>
        <dbReference type="PROSITE" id="PS50965"/>
    </source>
</evidence>
<proteinExistence type="predicted"/>
<evidence type="ECO:0000256" key="1">
    <source>
        <dbReference type="SAM" id="Phobius"/>
    </source>
</evidence>
<dbReference type="RefSeq" id="WP_132156526.1">
    <property type="nucleotide sequence ID" value="NZ_SLWR01000016.1"/>
</dbReference>
<evidence type="ECO:0000313" key="3">
    <source>
        <dbReference type="EMBL" id="TCO41046.1"/>
    </source>
</evidence>
<dbReference type="Proteomes" id="UP000295573">
    <property type="component" value="Unassembled WGS sequence"/>
</dbReference>
<gene>
    <name evidence="3" type="ORF">EV646_116138</name>
</gene>
<organism evidence="3 4">
    <name type="scientific">Kribbella antiqua</name>
    <dbReference type="NCBI Taxonomy" id="2512217"/>
    <lineage>
        <taxon>Bacteria</taxon>
        <taxon>Bacillati</taxon>
        <taxon>Actinomycetota</taxon>
        <taxon>Actinomycetes</taxon>
        <taxon>Propionibacteriales</taxon>
        <taxon>Kribbellaceae</taxon>
        <taxon>Kribbella</taxon>
    </lineage>
</organism>
<feature type="transmembrane region" description="Helical" evidence="1">
    <location>
        <begin position="334"/>
        <end position="355"/>
    </location>
</feature>
<dbReference type="EMBL" id="SLWR01000016">
    <property type="protein sequence ID" value="TCO41046.1"/>
    <property type="molecule type" value="Genomic_DNA"/>
</dbReference>
<keyword evidence="1" id="KW-0812">Transmembrane</keyword>
<comment type="caution">
    <text evidence="3">The sequence shown here is derived from an EMBL/GenBank/DDBJ whole genome shotgun (WGS) entry which is preliminary data.</text>
</comment>
<reference evidence="3 4" key="1">
    <citation type="journal article" date="2015" name="Stand. Genomic Sci.">
        <title>Genomic Encyclopedia of Bacterial and Archaeal Type Strains, Phase III: the genomes of soil and plant-associated and newly described type strains.</title>
        <authorList>
            <person name="Whitman W.B."/>
            <person name="Woyke T."/>
            <person name="Klenk H.P."/>
            <person name="Zhou Y."/>
            <person name="Lilburn T.G."/>
            <person name="Beck B.J."/>
            <person name="De Vos P."/>
            <person name="Vandamme P."/>
            <person name="Eisen J.A."/>
            <person name="Garrity G."/>
            <person name="Hugenholtz P."/>
            <person name="Kyrpides N.C."/>
        </authorList>
    </citation>
    <scope>NUCLEOTIDE SEQUENCE [LARGE SCALE GENOMIC DNA]</scope>
    <source>
        <strain evidence="3 4">VKM Ac-2541</strain>
    </source>
</reference>
<keyword evidence="1" id="KW-1133">Transmembrane helix</keyword>
<feature type="transmembrane region" description="Helical" evidence="1">
    <location>
        <begin position="68"/>
        <end position="87"/>
    </location>
</feature>
<feature type="transmembrane region" description="Helical" evidence="1">
    <location>
        <begin position="42"/>
        <end position="62"/>
    </location>
</feature>
<feature type="transmembrane region" description="Helical" evidence="1">
    <location>
        <begin position="305"/>
        <end position="322"/>
    </location>
</feature>
<accession>A0A4R2IAF7</accession>
<keyword evidence="1" id="KW-0472">Membrane</keyword>